<dbReference type="AlphaFoldDB" id="A0A6J8BR61"/>
<dbReference type="OrthoDB" id="10472218at2759"/>
<dbReference type="Proteomes" id="UP000507470">
    <property type="component" value="Unassembled WGS sequence"/>
</dbReference>
<dbReference type="SUPFAM" id="SSF54001">
    <property type="entry name" value="Cysteine proteinases"/>
    <property type="match status" value="1"/>
</dbReference>
<dbReference type="Gene3D" id="3.90.70.120">
    <property type="match status" value="1"/>
</dbReference>
<evidence type="ECO:0000313" key="2">
    <source>
        <dbReference type="Proteomes" id="UP000507470"/>
    </source>
</evidence>
<dbReference type="EMBL" id="CACVKT020003881">
    <property type="protein sequence ID" value="CAC5386425.1"/>
    <property type="molecule type" value="Genomic_DNA"/>
</dbReference>
<reference evidence="1 2" key="1">
    <citation type="submission" date="2020-06" db="EMBL/GenBank/DDBJ databases">
        <authorList>
            <person name="Li R."/>
            <person name="Bekaert M."/>
        </authorList>
    </citation>
    <scope>NUCLEOTIDE SEQUENCE [LARGE SCALE GENOMIC DNA]</scope>
    <source>
        <strain evidence="2">wild</strain>
    </source>
</reference>
<accession>A0A6J8BR61</accession>
<protein>
    <submittedName>
        <fullName evidence="1">Uncharacterized protein</fullName>
    </submittedName>
</protein>
<keyword evidence="2" id="KW-1185">Reference proteome</keyword>
<organism evidence="1 2">
    <name type="scientific">Mytilus coruscus</name>
    <name type="common">Sea mussel</name>
    <dbReference type="NCBI Taxonomy" id="42192"/>
    <lineage>
        <taxon>Eukaryota</taxon>
        <taxon>Metazoa</taxon>
        <taxon>Spiralia</taxon>
        <taxon>Lophotrochozoa</taxon>
        <taxon>Mollusca</taxon>
        <taxon>Bivalvia</taxon>
        <taxon>Autobranchia</taxon>
        <taxon>Pteriomorphia</taxon>
        <taxon>Mytilida</taxon>
        <taxon>Mytiloidea</taxon>
        <taxon>Mytilidae</taxon>
        <taxon>Mytilinae</taxon>
        <taxon>Mytilus</taxon>
    </lineage>
</organism>
<dbReference type="InterPro" id="IPR038765">
    <property type="entry name" value="Papain-like_cys_pep_sf"/>
</dbReference>
<gene>
    <name evidence="1" type="ORF">MCOR_21862</name>
</gene>
<proteinExistence type="predicted"/>
<sequence>MSHRATIEDDNAAENIYQGTTEPGQAILDIYEQKEEIVEGGQIEDLDHGEEFLLRLSQNWTPRRKMFQILTEEELLLTAKTEGERKEETEAGSQDLYFVGTVWDSIRRGSISQADISPYSNNQSLFKVSSDLDARISLDDIALMGSIPVFLPTIVAVAKITDIWRVMLFYPDNISITEFDKISIPLLSEVLAAHLTKNSPMIVTIGEFSIAFIKEGDGIWLFDSHCRSETGERCVPLGTGKAFTVPFDDIGQIAEYLEREYRNSNEYQAVSVQYSFPALD</sequence>
<evidence type="ECO:0000313" key="1">
    <source>
        <dbReference type="EMBL" id="CAC5386425.1"/>
    </source>
</evidence>
<name>A0A6J8BR61_MYTCO</name>